<evidence type="ECO:0000313" key="5">
    <source>
        <dbReference type="Proteomes" id="UP000297617"/>
    </source>
</evidence>
<feature type="domain" description="Histidine kinase" evidence="3">
    <location>
        <begin position="1"/>
        <end position="188"/>
    </location>
</feature>
<dbReference type="RefSeq" id="WP_135754494.1">
    <property type="nucleotide sequence ID" value="NZ_RQFD01000016.1"/>
</dbReference>
<name>A0ABY2KZR2_9LEPT</name>
<dbReference type="PANTHER" id="PTHR45569:SF1">
    <property type="entry name" value="SENSOR PROTEIN KDPD"/>
    <property type="match status" value="1"/>
</dbReference>
<dbReference type="PRINTS" id="PR00344">
    <property type="entry name" value="BCTRLSENSOR"/>
</dbReference>
<dbReference type="SMART" id="SM00387">
    <property type="entry name" value="HATPase_c"/>
    <property type="match status" value="1"/>
</dbReference>
<comment type="caution">
    <text evidence="4">The sequence shown here is derived from an EMBL/GenBank/DDBJ whole genome shotgun (WGS) entry which is preliminary data.</text>
</comment>
<dbReference type="PANTHER" id="PTHR45569">
    <property type="entry name" value="SENSOR PROTEIN KDPD"/>
    <property type="match status" value="1"/>
</dbReference>
<dbReference type="InterPro" id="IPR005467">
    <property type="entry name" value="His_kinase_dom"/>
</dbReference>
<dbReference type="InterPro" id="IPR004358">
    <property type="entry name" value="Sig_transdc_His_kin-like_C"/>
</dbReference>
<evidence type="ECO:0000313" key="4">
    <source>
        <dbReference type="EMBL" id="TGK46545.1"/>
    </source>
</evidence>
<dbReference type="SUPFAM" id="SSF55874">
    <property type="entry name" value="ATPase domain of HSP90 chaperone/DNA topoisomerase II/histidine kinase"/>
    <property type="match status" value="1"/>
</dbReference>
<keyword evidence="5" id="KW-1185">Reference proteome</keyword>
<evidence type="ECO:0000256" key="2">
    <source>
        <dbReference type="ARBA" id="ARBA00012438"/>
    </source>
</evidence>
<evidence type="ECO:0000256" key="1">
    <source>
        <dbReference type="ARBA" id="ARBA00000085"/>
    </source>
</evidence>
<reference evidence="5" key="1">
    <citation type="journal article" date="2019" name="PLoS Negl. Trop. Dis.">
        <title>Revisiting the worldwide diversity of Leptospira species in the environment.</title>
        <authorList>
            <person name="Vincent A.T."/>
            <person name="Schiettekatte O."/>
            <person name="Bourhy P."/>
            <person name="Veyrier F.J."/>
            <person name="Picardeau M."/>
        </authorList>
    </citation>
    <scope>NUCLEOTIDE SEQUENCE [LARGE SCALE GENOMIC DNA]</scope>
    <source>
        <strain evidence="5">201800295</strain>
    </source>
</reference>
<protein>
    <recommendedName>
        <fullName evidence="2">histidine kinase</fullName>
        <ecNumber evidence="2">2.7.13.3</ecNumber>
    </recommendedName>
</protein>
<dbReference type="EC" id="2.7.13.3" evidence="2"/>
<dbReference type="InterPro" id="IPR003594">
    <property type="entry name" value="HATPase_dom"/>
</dbReference>
<dbReference type="Proteomes" id="UP000297617">
    <property type="component" value="Unassembled WGS sequence"/>
</dbReference>
<dbReference type="Pfam" id="PF02518">
    <property type="entry name" value="HATPase_c"/>
    <property type="match status" value="1"/>
</dbReference>
<comment type="catalytic activity">
    <reaction evidence="1">
        <text>ATP + protein L-histidine = ADP + protein N-phospho-L-histidine.</text>
        <dbReference type="EC" id="2.7.13.3"/>
    </reaction>
</comment>
<dbReference type="InterPro" id="IPR052023">
    <property type="entry name" value="Histidine_kinase_KdpD"/>
</dbReference>
<sequence>MDVHSKRQEIVLKQTKHEIDILSNLSFDILEYSKKNTVLDLKLIDVKTFYLSIVDDLSILFQNSKIQFRHTNTSTNILIQIDTLRMRRLCIKIAKNSLDLGSNVSEFMFSIHSENSTLYMIFEDDGPGMSEEMKRRVLDSKIESKKPFGAGLGLSIVRKIVLAHGGELLLTDKPSGGIRFTILLPFIEQK</sequence>
<evidence type="ECO:0000259" key="3">
    <source>
        <dbReference type="PROSITE" id="PS50109"/>
    </source>
</evidence>
<keyword evidence="4" id="KW-0418">Kinase</keyword>
<dbReference type="Gene3D" id="3.30.565.10">
    <property type="entry name" value="Histidine kinase-like ATPase, C-terminal domain"/>
    <property type="match status" value="1"/>
</dbReference>
<dbReference type="CDD" id="cd00075">
    <property type="entry name" value="HATPase"/>
    <property type="match status" value="1"/>
</dbReference>
<dbReference type="InterPro" id="IPR036890">
    <property type="entry name" value="HATPase_C_sf"/>
</dbReference>
<organism evidence="4 5">
    <name type="scientific">Leptospira bouyouniensis</name>
    <dbReference type="NCBI Taxonomy" id="2484911"/>
    <lineage>
        <taxon>Bacteria</taxon>
        <taxon>Pseudomonadati</taxon>
        <taxon>Spirochaetota</taxon>
        <taxon>Spirochaetia</taxon>
        <taxon>Leptospirales</taxon>
        <taxon>Leptospiraceae</taxon>
        <taxon>Leptospira</taxon>
    </lineage>
</organism>
<dbReference type="GO" id="GO:0016301">
    <property type="term" value="F:kinase activity"/>
    <property type="evidence" value="ECO:0007669"/>
    <property type="project" value="UniProtKB-KW"/>
</dbReference>
<gene>
    <name evidence="4" type="ORF">EHQ10_14300</name>
</gene>
<dbReference type="EMBL" id="RQFD01000016">
    <property type="protein sequence ID" value="TGK46545.1"/>
    <property type="molecule type" value="Genomic_DNA"/>
</dbReference>
<keyword evidence="4" id="KW-0808">Transferase</keyword>
<accession>A0ABY2KZR2</accession>
<dbReference type="PROSITE" id="PS50109">
    <property type="entry name" value="HIS_KIN"/>
    <property type="match status" value="1"/>
</dbReference>
<proteinExistence type="predicted"/>